<name>A0ABP6TCY4_9ACTN</name>
<sequence length="224" mass="23485">MVTLKLVPTLSDVPNPPGEAAESDPFEQALRVGAGRSPVRAVVSGGRARRSRRSARAATPCPSPAGEGAPRLPRQRSGRCRSGAGVGLSEMVADDTAASGPVPRARGGAGEGGLPERRRPAPCGTHSGPPPLRLTRRGRALVRSVVLLGVVLMAFAVSVSARTDGVTPVSSRSMIVTERDTLWTIADEIAPERPRSATMADIRELNDMSDSTVRVGERLLLPAY</sequence>
<feature type="region of interest" description="Disordered" evidence="1">
    <location>
        <begin position="1"/>
        <end position="134"/>
    </location>
</feature>
<dbReference type="EMBL" id="BAAAYN010000089">
    <property type="protein sequence ID" value="GAA3398539.1"/>
    <property type="molecule type" value="Genomic_DNA"/>
</dbReference>
<gene>
    <name evidence="3" type="ORF">GCM10020369_82230</name>
</gene>
<dbReference type="InterPro" id="IPR018392">
    <property type="entry name" value="LysM"/>
</dbReference>
<evidence type="ECO:0000256" key="1">
    <source>
        <dbReference type="SAM" id="MobiDB-lite"/>
    </source>
</evidence>
<dbReference type="Gene3D" id="3.10.350.10">
    <property type="entry name" value="LysM domain"/>
    <property type="match status" value="1"/>
</dbReference>
<dbReference type="Pfam" id="PF01476">
    <property type="entry name" value="LysM"/>
    <property type="match status" value="1"/>
</dbReference>
<reference evidence="4" key="1">
    <citation type="journal article" date="2019" name="Int. J. Syst. Evol. Microbiol.">
        <title>The Global Catalogue of Microorganisms (GCM) 10K type strain sequencing project: providing services to taxonomists for standard genome sequencing and annotation.</title>
        <authorList>
            <consortium name="The Broad Institute Genomics Platform"/>
            <consortium name="The Broad Institute Genome Sequencing Center for Infectious Disease"/>
            <person name="Wu L."/>
            <person name="Ma J."/>
        </authorList>
    </citation>
    <scope>NUCLEOTIDE SEQUENCE [LARGE SCALE GENOMIC DNA]</scope>
    <source>
        <strain evidence="4">JCM 9458</strain>
    </source>
</reference>
<evidence type="ECO:0000259" key="2">
    <source>
        <dbReference type="Pfam" id="PF01476"/>
    </source>
</evidence>
<feature type="domain" description="LysM" evidence="2">
    <location>
        <begin position="175"/>
        <end position="222"/>
    </location>
</feature>
<protein>
    <recommendedName>
        <fullName evidence="2">LysM domain-containing protein</fullName>
    </recommendedName>
</protein>
<evidence type="ECO:0000313" key="4">
    <source>
        <dbReference type="Proteomes" id="UP001501676"/>
    </source>
</evidence>
<dbReference type="Proteomes" id="UP001501676">
    <property type="component" value="Unassembled WGS sequence"/>
</dbReference>
<proteinExistence type="predicted"/>
<evidence type="ECO:0000313" key="3">
    <source>
        <dbReference type="EMBL" id="GAA3398539.1"/>
    </source>
</evidence>
<comment type="caution">
    <text evidence="3">The sequence shown here is derived from an EMBL/GenBank/DDBJ whole genome shotgun (WGS) entry which is preliminary data.</text>
</comment>
<organism evidence="3 4">
    <name type="scientific">Cryptosporangium minutisporangium</name>
    <dbReference type="NCBI Taxonomy" id="113569"/>
    <lineage>
        <taxon>Bacteria</taxon>
        <taxon>Bacillati</taxon>
        <taxon>Actinomycetota</taxon>
        <taxon>Actinomycetes</taxon>
        <taxon>Cryptosporangiales</taxon>
        <taxon>Cryptosporangiaceae</taxon>
        <taxon>Cryptosporangium</taxon>
    </lineage>
</organism>
<accession>A0ABP6TCY4</accession>
<dbReference type="InterPro" id="IPR036779">
    <property type="entry name" value="LysM_dom_sf"/>
</dbReference>
<keyword evidence="4" id="KW-1185">Reference proteome</keyword>